<dbReference type="Pfam" id="PF04958">
    <property type="entry name" value="AstA"/>
    <property type="match status" value="1"/>
</dbReference>
<dbReference type="GO" id="GO:0008791">
    <property type="term" value="F:arginine N-succinyltransferase activity"/>
    <property type="evidence" value="ECO:0007669"/>
    <property type="project" value="InterPro"/>
</dbReference>
<evidence type="ECO:0000256" key="2">
    <source>
        <dbReference type="ARBA" id="ARBA00022679"/>
    </source>
</evidence>
<dbReference type="EMBL" id="CP003360">
    <property type="protein sequence ID" value="AFM23786.1"/>
    <property type="molecule type" value="Genomic_DNA"/>
</dbReference>
<evidence type="ECO:0000313" key="4">
    <source>
        <dbReference type="EMBL" id="AFM23786.1"/>
    </source>
</evidence>
<dbReference type="PANTHER" id="PTHR30420:SF1">
    <property type="entry name" value="ARGININE N-SUCCINYLTRANSFERASE"/>
    <property type="match status" value="1"/>
</dbReference>
<dbReference type="SUPFAM" id="SSF55729">
    <property type="entry name" value="Acyl-CoA N-acyltransferases (Nat)"/>
    <property type="match status" value="1"/>
</dbReference>
<dbReference type="GO" id="GO:0006527">
    <property type="term" value="P:L-arginine catabolic process"/>
    <property type="evidence" value="ECO:0007669"/>
    <property type="project" value="InterPro"/>
</dbReference>
<proteinExistence type="predicted"/>
<keyword evidence="3" id="KW-0012">Acyltransferase</keyword>
<keyword evidence="1" id="KW-0056">Arginine metabolism</keyword>
<dbReference type="NCBIfam" id="TIGR03243">
    <property type="entry name" value="arg_catab_AOST"/>
    <property type="match status" value="1"/>
</dbReference>
<dbReference type="PANTHER" id="PTHR30420">
    <property type="entry name" value="N-SUCCINYLARGININE DIHYDROLASE"/>
    <property type="match status" value="1"/>
</dbReference>
<evidence type="ECO:0000256" key="3">
    <source>
        <dbReference type="ARBA" id="ARBA00023315"/>
    </source>
</evidence>
<reference evidence="5" key="1">
    <citation type="submission" date="2012-06" db="EMBL/GenBank/DDBJ databases">
        <title>Complete sequence of chromosome of Desulfomonile tiedjei DSM 6799.</title>
        <authorList>
            <person name="Lucas S."/>
            <person name="Copeland A."/>
            <person name="Lapidus A."/>
            <person name="Glavina del Rio T."/>
            <person name="Dalin E."/>
            <person name="Tice H."/>
            <person name="Bruce D."/>
            <person name="Goodwin L."/>
            <person name="Pitluck S."/>
            <person name="Peters L."/>
            <person name="Ovchinnikova G."/>
            <person name="Zeytun A."/>
            <person name="Lu M."/>
            <person name="Kyrpides N."/>
            <person name="Mavromatis K."/>
            <person name="Ivanova N."/>
            <person name="Brettin T."/>
            <person name="Detter J.C."/>
            <person name="Han C."/>
            <person name="Larimer F."/>
            <person name="Land M."/>
            <person name="Hauser L."/>
            <person name="Markowitz V."/>
            <person name="Cheng J.-F."/>
            <person name="Hugenholtz P."/>
            <person name="Woyke T."/>
            <person name="Wu D."/>
            <person name="Spring S."/>
            <person name="Schroeder M."/>
            <person name="Brambilla E."/>
            <person name="Klenk H.-P."/>
            <person name="Eisen J.A."/>
        </authorList>
    </citation>
    <scope>NUCLEOTIDE SEQUENCE [LARGE SCALE GENOMIC DNA]</scope>
    <source>
        <strain evidence="5">ATCC 49306 / DSM 6799 / DCB-1</strain>
    </source>
</reference>
<dbReference type="OrthoDB" id="21121at2"/>
<dbReference type="AlphaFoldDB" id="I4C2J5"/>
<gene>
    <name evidence="4" type="ordered locus">Desti_1072</name>
</gene>
<sequence length="348" mass="38662">MLVIRPVELRDLDRLYELANLAGFGLTSLPKDKEVLRKRILESVHTFEKPIHRPGGELYIFVLEDLEKNIVAGTSCIVSKVGGFEPFYAYKLQTMVHRSRPLNISKEIPALVLVAEHNGPTEIGGLFLAPDYRKHGAGRLLSLFRFLYMTLHADSFEKKVIAEMRGVVDDSGYSPFWEALGRHFFDMDYAKADLLSVADKSFIADLMPIYPIYVSLLPPEAREVIGKVHEKAQPALSMLQDEGFTFSGMVDIFEAGPIIECALDRVRIIRESRITAIDQITIEEVDSPTFVIARAEGSFRAGIAPLDQTPREGIRVNARIAKALDLSLGAKIIVSPLRPSDSLQGGPG</sequence>
<dbReference type="Proteomes" id="UP000006055">
    <property type="component" value="Chromosome"/>
</dbReference>
<evidence type="ECO:0000256" key="1">
    <source>
        <dbReference type="ARBA" id="ARBA00022503"/>
    </source>
</evidence>
<name>I4C2J5_DESTA</name>
<evidence type="ECO:0000313" key="5">
    <source>
        <dbReference type="Proteomes" id="UP000006055"/>
    </source>
</evidence>
<protein>
    <submittedName>
        <fullName evidence="4">Arginine and ornithine succinyltransferase subunit</fullName>
    </submittedName>
</protein>
<dbReference type="PATRIC" id="fig|706587.4.peg.1221"/>
<accession>I4C2J5</accession>
<dbReference type="HOGENOM" id="CLU_057655_0_0_7"/>
<dbReference type="KEGG" id="dti:Desti_1072"/>
<dbReference type="InterPro" id="IPR007041">
    <property type="entry name" value="Arg_succinylTrfase_AstA/AruG"/>
</dbReference>
<dbReference type="InterPro" id="IPR016181">
    <property type="entry name" value="Acyl_CoA_acyltransferase"/>
</dbReference>
<dbReference type="STRING" id="706587.Desti_1072"/>
<dbReference type="eggNOG" id="COG3138">
    <property type="taxonomic scope" value="Bacteria"/>
</dbReference>
<keyword evidence="2 4" id="KW-0808">Transferase</keyword>
<dbReference type="RefSeq" id="WP_014808939.1">
    <property type="nucleotide sequence ID" value="NC_018025.1"/>
</dbReference>
<keyword evidence="5" id="KW-1185">Reference proteome</keyword>
<organism evidence="4 5">
    <name type="scientific">Desulfomonile tiedjei (strain ATCC 49306 / DSM 6799 / DCB-1)</name>
    <dbReference type="NCBI Taxonomy" id="706587"/>
    <lineage>
        <taxon>Bacteria</taxon>
        <taxon>Pseudomonadati</taxon>
        <taxon>Thermodesulfobacteriota</taxon>
        <taxon>Desulfomonilia</taxon>
        <taxon>Desulfomonilales</taxon>
        <taxon>Desulfomonilaceae</taxon>
        <taxon>Desulfomonile</taxon>
    </lineage>
</organism>